<gene>
    <name evidence="2" type="ORF">VNI00_006797</name>
</gene>
<evidence type="ECO:0000256" key="1">
    <source>
        <dbReference type="SAM" id="Coils"/>
    </source>
</evidence>
<keyword evidence="1" id="KW-0175">Coiled coil</keyword>
<feature type="coiled-coil region" evidence="1">
    <location>
        <begin position="69"/>
        <end position="96"/>
    </location>
</feature>
<evidence type="ECO:0000313" key="2">
    <source>
        <dbReference type="EMBL" id="KAK7047132.1"/>
    </source>
</evidence>
<evidence type="ECO:0000313" key="3">
    <source>
        <dbReference type="Proteomes" id="UP001383192"/>
    </source>
</evidence>
<dbReference type="AlphaFoldDB" id="A0AAW0D847"/>
<name>A0AAW0D847_9AGAR</name>
<dbReference type="Proteomes" id="UP001383192">
    <property type="component" value="Unassembled WGS sequence"/>
</dbReference>
<protein>
    <recommendedName>
        <fullName evidence="4">F-box domain-containing protein</fullName>
    </recommendedName>
</protein>
<reference evidence="2 3" key="1">
    <citation type="submission" date="2024-01" db="EMBL/GenBank/DDBJ databases">
        <title>A draft genome for a cacao thread blight-causing isolate of Paramarasmius palmivorus.</title>
        <authorList>
            <person name="Baruah I.K."/>
            <person name="Bukari Y."/>
            <person name="Amoako-Attah I."/>
            <person name="Meinhardt L.W."/>
            <person name="Bailey B.A."/>
            <person name="Cohen S.P."/>
        </authorList>
    </citation>
    <scope>NUCLEOTIDE SEQUENCE [LARGE SCALE GENOMIC DNA]</scope>
    <source>
        <strain evidence="2 3">GH-12</strain>
    </source>
</reference>
<dbReference type="EMBL" id="JAYKXP010000021">
    <property type="protein sequence ID" value="KAK7047132.1"/>
    <property type="molecule type" value="Genomic_DNA"/>
</dbReference>
<keyword evidence="3" id="KW-1185">Reference proteome</keyword>
<evidence type="ECO:0008006" key="4">
    <source>
        <dbReference type="Google" id="ProtNLM"/>
    </source>
</evidence>
<accession>A0AAW0D847</accession>
<sequence>MVFIVIMSNENTDSFDPSCCTMCKADVETSRNAINGPPADVYDQFTRNNGYPDDAGAFKRKWELVKIQLNRLSATIALLNAEKRRLKEIVEQYQAILHPIRAAPTDVLRHVFRFCSGRDQGQEILDEAVPISAKSSLRPKEMPWVLGQVCQSWRKLVLSTPELWTVVSIDVWQPDSAKQRISSNVLRLGLQLDRSQNLPLTVTISCPNAPSYDRPDPVLDENNPLLVLLCASSRRWRHLRLEGHLETRLGRMAFIRGLLPELESLYIGLDVGSSIPIWEREARSGLLADCFEFAPRLTSVSFHNYVSTKLPWQQIITYVSNEILSYLKTRGAVLYQTLKTPTDYGTLSRPRLTSNNDLTVLELGFVGGTTNDHIAVFLSLLAPHLEKLSIVRAPSERGSSYEDSIVADVLEYRWNTEDTASVSQLRVVSLDRKITDDSTRERLETLIGQGMVITEGGA</sequence>
<comment type="caution">
    <text evidence="2">The sequence shown here is derived from an EMBL/GenBank/DDBJ whole genome shotgun (WGS) entry which is preliminary data.</text>
</comment>
<organism evidence="2 3">
    <name type="scientific">Paramarasmius palmivorus</name>
    <dbReference type="NCBI Taxonomy" id="297713"/>
    <lineage>
        <taxon>Eukaryota</taxon>
        <taxon>Fungi</taxon>
        <taxon>Dikarya</taxon>
        <taxon>Basidiomycota</taxon>
        <taxon>Agaricomycotina</taxon>
        <taxon>Agaricomycetes</taxon>
        <taxon>Agaricomycetidae</taxon>
        <taxon>Agaricales</taxon>
        <taxon>Marasmiineae</taxon>
        <taxon>Marasmiaceae</taxon>
        <taxon>Paramarasmius</taxon>
    </lineage>
</organism>
<proteinExistence type="predicted"/>